<feature type="transmembrane region" description="Helical" evidence="6">
    <location>
        <begin position="85"/>
        <end position="103"/>
    </location>
</feature>
<dbReference type="Proteomes" id="UP000557872">
    <property type="component" value="Unassembled WGS sequence"/>
</dbReference>
<dbReference type="Pfam" id="PF03739">
    <property type="entry name" value="LptF_LptG"/>
    <property type="match status" value="1"/>
</dbReference>
<feature type="transmembrane region" description="Helical" evidence="6">
    <location>
        <begin position="54"/>
        <end position="73"/>
    </location>
</feature>
<comment type="caution">
    <text evidence="7">The sequence shown here is derived from an EMBL/GenBank/DDBJ whole genome shotgun (WGS) entry which is preliminary data.</text>
</comment>
<dbReference type="PANTHER" id="PTHR33529:SF2">
    <property type="entry name" value="LIPOPOLYSACCHARIDE EXPORT SYSTEM PERMEASE PROTEIN LPTG"/>
    <property type="match status" value="1"/>
</dbReference>
<keyword evidence="2" id="KW-1003">Cell membrane</keyword>
<dbReference type="PANTHER" id="PTHR33529">
    <property type="entry name" value="SLR0882 PROTEIN-RELATED"/>
    <property type="match status" value="1"/>
</dbReference>
<keyword evidence="5 6" id="KW-0472">Membrane</keyword>
<feature type="transmembrane region" description="Helical" evidence="6">
    <location>
        <begin position="123"/>
        <end position="148"/>
    </location>
</feature>
<comment type="subcellular location">
    <subcellularLocation>
        <location evidence="1">Cell membrane</location>
        <topology evidence="1">Multi-pass membrane protein</topology>
    </subcellularLocation>
</comment>
<evidence type="ECO:0000256" key="5">
    <source>
        <dbReference type="ARBA" id="ARBA00023136"/>
    </source>
</evidence>
<feature type="transmembrane region" description="Helical" evidence="6">
    <location>
        <begin position="169"/>
        <end position="192"/>
    </location>
</feature>
<proteinExistence type="predicted"/>
<evidence type="ECO:0000256" key="4">
    <source>
        <dbReference type="ARBA" id="ARBA00022989"/>
    </source>
</evidence>
<keyword evidence="8" id="KW-1185">Reference proteome</keyword>
<dbReference type="AlphaFoldDB" id="A0A851GAP0"/>
<evidence type="ECO:0000313" key="8">
    <source>
        <dbReference type="Proteomes" id="UP000557872"/>
    </source>
</evidence>
<evidence type="ECO:0000256" key="1">
    <source>
        <dbReference type="ARBA" id="ARBA00004651"/>
    </source>
</evidence>
<dbReference type="GO" id="GO:0015920">
    <property type="term" value="P:lipopolysaccharide transport"/>
    <property type="evidence" value="ECO:0007669"/>
    <property type="project" value="TreeGrafter"/>
</dbReference>
<evidence type="ECO:0000313" key="7">
    <source>
        <dbReference type="EMBL" id="NWK54828.1"/>
    </source>
</evidence>
<organism evidence="7 8">
    <name type="scientific">Oceaniferula marina</name>
    <dbReference type="NCBI Taxonomy" id="2748318"/>
    <lineage>
        <taxon>Bacteria</taxon>
        <taxon>Pseudomonadati</taxon>
        <taxon>Verrucomicrobiota</taxon>
        <taxon>Verrucomicrobiia</taxon>
        <taxon>Verrucomicrobiales</taxon>
        <taxon>Verrucomicrobiaceae</taxon>
        <taxon>Oceaniferula</taxon>
    </lineage>
</organism>
<gene>
    <name evidence="7" type="ORF">HW115_04360</name>
</gene>
<dbReference type="InterPro" id="IPR005495">
    <property type="entry name" value="LptG/LptF_permease"/>
</dbReference>
<keyword evidence="3 6" id="KW-0812">Transmembrane</keyword>
<evidence type="ECO:0000256" key="6">
    <source>
        <dbReference type="SAM" id="Phobius"/>
    </source>
</evidence>
<dbReference type="RefSeq" id="WP_178931332.1">
    <property type="nucleotide sequence ID" value="NZ_JACBAZ010000001.1"/>
</dbReference>
<protein>
    <submittedName>
        <fullName evidence="7">YjgP/YjgQ family permease</fullName>
    </submittedName>
</protein>
<dbReference type="EMBL" id="JACBAZ010000001">
    <property type="protein sequence ID" value="NWK54828.1"/>
    <property type="molecule type" value="Genomic_DNA"/>
</dbReference>
<feature type="transmembrane region" description="Helical" evidence="6">
    <location>
        <begin position="382"/>
        <end position="402"/>
    </location>
</feature>
<feature type="transmembrane region" description="Helical" evidence="6">
    <location>
        <begin position="414"/>
        <end position="431"/>
    </location>
</feature>
<evidence type="ECO:0000256" key="2">
    <source>
        <dbReference type="ARBA" id="ARBA00022475"/>
    </source>
</evidence>
<reference evidence="7 8" key="1">
    <citation type="submission" date="2020-07" db="EMBL/GenBank/DDBJ databases">
        <title>Roseicoccus Jingziensis gen. nov., sp. nov., isolated from coastal seawater.</title>
        <authorList>
            <person name="Feng X."/>
        </authorList>
    </citation>
    <scope>NUCLEOTIDE SEQUENCE [LARGE SCALE GENOMIC DNA]</scope>
    <source>
        <strain evidence="7 8">N1E253</strain>
    </source>
</reference>
<accession>A0A851GAP0</accession>
<dbReference type="GO" id="GO:0043190">
    <property type="term" value="C:ATP-binding cassette (ABC) transporter complex"/>
    <property type="evidence" value="ECO:0007669"/>
    <property type="project" value="TreeGrafter"/>
</dbReference>
<sequence>MTDLPAIKRFFWPALLTALGLAACLWIVPRETVAVEEHILGFPDTDIQAHNIRPWLLAFLCMLPAIGAWMYSFSGTLDRYMSRQFLGSFLLCMGTLLGVFVLMDLQNNMSDFKEAEDTMGLILTYYGINVPAIFVFLLPYVLLLALLYCLGKMSRHQEIVAMIQTGRGVFRIVVPLLITGAFTSLICLIFNYHWGPWAEGHKDIMIDMAKDGQADRARAVLYRDGDSRRIWFVGAFPYRFEKSGTVRNVMVKEFGADGHPSTQLKADQATWSREDKQWTFSGVNLLDLEASPVPRKIPVKGTLVRDWQETPWQLVKPGLDQSHLGIPELNSWLKAHEGVDWANRLPYLTQWHYRFAQPVICLITILLAAPLGIVFSRRGIGGGVSIALFLCAGMLFASSFFLTFGEAGHLPPALAAWGTNILFSLIALYLFHRRLTGRPIYQSLIKLLGS</sequence>
<evidence type="ECO:0000256" key="3">
    <source>
        <dbReference type="ARBA" id="ARBA00022692"/>
    </source>
</evidence>
<name>A0A851GAP0_9BACT</name>
<feature type="transmembrane region" description="Helical" evidence="6">
    <location>
        <begin position="355"/>
        <end position="375"/>
    </location>
</feature>
<keyword evidence="4 6" id="KW-1133">Transmembrane helix</keyword>